<dbReference type="EMBL" id="SDEE01000088">
    <property type="protein sequence ID" value="RXW21972.1"/>
    <property type="molecule type" value="Genomic_DNA"/>
</dbReference>
<sequence length="390" mass="43652">MRPAGHPPKRITLSMSAAQGLLHNSDGYHRDDPQFSGPVTTREYLVDDVVGSSVTKKAASATLLVKTSVESAKTWFVVGAAIQTNKPFEALTFIYYHNTLDQITMSILITGGASQVGSVIAQQLKDADQNVIIGSRSGRVPQGFESVKLDWMDDSTFQNPFKISGIDIKSVYLLLPPGYVDPSDNIKQFIDIAASNGVKRFVLLSGSAVEKDAEFGISKVWKYLDEKKLDYFALRPTWFIDNFLEFHGKDIREHDEFKSVMPNAKIPLISVAEIGRVALKVFLSDKNERTDQRIIGPELITYDQVADILTEVLGRKITHKVVTPEELTDYYSKALGWPLNYAQFLVQAEQYVDAGSEERWWGNPENINGKETVREWAERNKINFAPASKV</sequence>
<dbReference type="STRING" id="2316362.A0A4Q2DRY1"/>
<dbReference type="OrthoDB" id="419598at2759"/>
<dbReference type="SUPFAM" id="SSF51735">
    <property type="entry name" value="NAD(P)-binding Rossmann-fold domains"/>
    <property type="match status" value="1"/>
</dbReference>
<dbReference type="PANTHER" id="PTHR43162">
    <property type="match status" value="1"/>
</dbReference>
<proteinExistence type="predicted"/>
<evidence type="ECO:0000313" key="3">
    <source>
        <dbReference type="Proteomes" id="UP000290288"/>
    </source>
</evidence>
<dbReference type="Gene3D" id="3.40.50.720">
    <property type="entry name" value="NAD(P)-binding Rossmann-like Domain"/>
    <property type="match status" value="1"/>
</dbReference>
<feature type="domain" description="NAD(P)-binding" evidence="1">
    <location>
        <begin position="111"/>
        <end position="273"/>
    </location>
</feature>
<evidence type="ECO:0000313" key="2">
    <source>
        <dbReference type="EMBL" id="RXW21972.1"/>
    </source>
</evidence>
<dbReference type="Proteomes" id="UP000290288">
    <property type="component" value="Unassembled WGS sequence"/>
</dbReference>
<organism evidence="2 3">
    <name type="scientific">Candolleomyces aberdarensis</name>
    <dbReference type="NCBI Taxonomy" id="2316362"/>
    <lineage>
        <taxon>Eukaryota</taxon>
        <taxon>Fungi</taxon>
        <taxon>Dikarya</taxon>
        <taxon>Basidiomycota</taxon>
        <taxon>Agaricomycotina</taxon>
        <taxon>Agaricomycetes</taxon>
        <taxon>Agaricomycetidae</taxon>
        <taxon>Agaricales</taxon>
        <taxon>Agaricineae</taxon>
        <taxon>Psathyrellaceae</taxon>
        <taxon>Candolleomyces</taxon>
    </lineage>
</organism>
<evidence type="ECO:0000259" key="1">
    <source>
        <dbReference type="Pfam" id="PF13460"/>
    </source>
</evidence>
<dbReference type="InterPro" id="IPR016040">
    <property type="entry name" value="NAD(P)-bd_dom"/>
</dbReference>
<comment type="caution">
    <text evidence="2">The sequence shown here is derived from an EMBL/GenBank/DDBJ whole genome shotgun (WGS) entry which is preliminary data.</text>
</comment>
<dbReference type="InterPro" id="IPR036291">
    <property type="entry name" value="NAD(P)-bd_dom_sf"/>
</dbReference>
<dbReference type="AlphaFoldDB" id="A0A4Q2DRY1"/>
<dbReference type="Pfam" id="PF13460">
    <property type="entry name" value="NAD_binding_10"/>
    <property type="match status" value="1"/>
</dbReference>
<name>A0A4Q2DRY1_9AGAR</name>
<accession>A0A4Q2DRY1</accession>
<protein>
    <recommendedName>
        <fullName evidence="1">NAD(P)-binding domain-containing protein</fullName>
    </recommendedName>
</protein>
<gene>
    <name evidence="2" type="ORF">EST38_g3862</name>
</gene>
<reference evidence="2 3" key="1">
    <citation type="submission" date="2019-01" db="EMBL/GenBank/DDBJ databases">
        <title>Draft genome sequence of Psathyrella aberdarensis IHI B618.</title>
        <authorList>
            <person name="Buettner E."/>
            <person name="Kellner H."/>
        </authorList>
    </citation>
    <scope>NUCLEOTIDE SEQUENCE [LARGE SCALE GENOMIC DNA]</scope>
    <source>
        <strain evidence="2 3">IHI B618</strain>
    </source>
</reference>
<keyword evidence="3" id="KW-1185">Reference proteome</keyword>
<dbReference type="Gene3D" id="3.90.25.10">
    <property type="entry name" value="UDP-galactose 4-epimerase, domain 1"/>
    <property type="match status" value="1"/>
</dbReference>
<dbReference type="PANTHER" id="PTHR43162:SF1">
    <property type="entry name" value="PRESTALK A DIFFERENTIATION PROTEIN A"/>
    <property type="match status" value="1"/>
</dbReference>
<dbReference type="InterPro" id="IPR051604">
    <property type="entry name" value="Ergot_Alk_Oxidoreductase"/>
</dbReference>